<reference evidence="7" key="1">
    <citation type="submission" date="2019-10" db="EMBL/GenBank/DDBJ databases">
        <title>Draft genome sequece of Microseira wollei NIES-4236.</title>
        <authorList>
            <person name="Yamaguchi H."/>
            <person name="Suzuki S."/>
            <person name="Kawachi M."/>
        </authorList>
    </citation>
    <scope>NUCLEOTIDE SEQUENCE</scope>
    <source>
        <strain evidence="7">NIES-4236</strain>
    </source>
</reference>
<feature type="domain" description="Thiamine pyrophosphate enzyme N-terminal TPP-binding" evidence="6">
    <location>
        <begin position="38"/>
        <end position="147"/>
    </location>
</feature>
<dbReference type="RefSeq" id="WP_226575036.1">
    <property type="nucleotide sequence ID" value="NZ_BLAY01000007.1"/>
</dbReference>
<dbReference type="AlphaFoldDB" id="A0AAV3X731"/>
<dbReference type="Pfam" id="PF02776">
    <property type="entry name" value="TPP_enzyme_N"/>
    <property type="match status" value="1"/>
</dbReference>
<dbReference type="GO" id="GO:0000287">
    <property type="term" value="F:magnesium ion binding"/>
    <property type="evidence" value="ECO:0007669"/>
    <property type="project" value="InterPro"/>
</dbReference>
<keyword evidence="2 3" id="KW-0786">Thiamine pyrophosphate</keyword>
<dbReference type="Gene3D" id="3.40.50.970">
    <property type="match status" value="2"/>
</dbReference>
<name>A0AAV3X731_9CYAN</name>
<protein>
    <submittedName>
        <fullName evidence="7">Thiamine pyrophosphate binding domain-containing protein</fullName>
    </submittedName>
</protein>
<dbReference type="Pfam" id="PF02775">
    <property type="entry name" value="TPP_enzyme_C"/>
    <property type="match status" value="1"/>
</dbReference>
<accession>A0AAV3X731</accession>
<gene>
    <name evidence="7" type="ORF">MiSe_07700</name>
</gene>
<dbReference type="SUPFAM" id="SSF52467">
    <property type="entry name" value="DHS-like NAD/FAD-binding domain"/>
    <property type="match status" value="1"/>
</dbReference>
<dbReference type="InterPro" id="IPR012000">
    <property type="entry name" value="Thiamin_PyroP_enz_cen_dom"/>
</dbReference>
<evidence type="ECO:0000259" key="4">
    <source>
        <dbReference type="Pfam" id="PF00205"/>
    </source>
</evidence>
<dbReference type="InterPro" id="IPR011766">
    <property type="entry name" value="TPP_enzyme_TPP-bd"/>
</dbReference>
<evidence type="ECO:0000256" key="3">
    <source>
        <dbReference type="RuleBase" id="RU362132"/>
    </source>
</evidence>
<evidence type="ECO:0000313" key="8">
    <source>
        <dbReference type="Proteomes" id="UP001050975"/>
    </source>
</evidence>
<dbReference type="Proteomes" id="UP001050975">
    <property type="component" value="Unassembled WGS sequence"/>
</dbReference>
<evidence type="ECO:0000256" key="2">
    <source>
        <dbReference type="ARBA" id="ARBA00023052"/>
    </source>
</evidence>
<dbReference type="SUPFAM" id="SSF52518">
    <property type="entry name" value="Thiamin diphosphate-binding fold (THDP-binding)"/>
    <property type="match status" value="2"/>
</dbReference>
<dbReference type="CDD" id="cd07035">
    <property type="entry name" value="TPP_PYR_POX_like"/>
    <property type="match status" value="1"/>
</dbReference>
<dbReference type="InterPro" id="IPR029061">
    <property type="entry name" value="THDP-binding"/>
</dbReference>
<feature type="domain" description="Thiamine pyrophosphate enzyme central" evidence="4">
    <location>
        <begin position="231"/>
        <end position="365"/>
    </location>
</feature>
<dbReference type="PANTHER" id="PTHR18968">
    <property type="entry name" value="THIAMINE PYROPHOSPHATE ENZYMES"/>
    <property type="match status" value="1"/>
</dbReference>
<dbReference type="GO" id="GO:0005948">
    <property type="term" value="C:acetolactate synthase complex"/>
    <property type="evidence" value="ECO:0007669"/>
    <property type="project" value="TreeGrafter"/>
</dbReference>
<evidence type="ECO:0000313" key="7">
    <source>
        <dbReference type="EMBL" id="GET36022.1"/>
    </source>
</evidence>
<sequence>MTQNFTQKIASITTDSRQALDLTTFEYQSLDEQKQESVASAIAKMLENLGIAYAFGVPGGAMASLWGAMSNSDLAVIHFRHEGGAAFAAAEAYFASGSPVAVFTTAGPGITNSLTGLFAARGEGAKIILLSACTSASQRGRWAIQETSAFTLPSSGIFTSGTLFNFAAIVESADQLPQISRKLALGLSQPGGFIAHLSIPTGIQTTTLNTSLPKVSVAETGSIPNEETIAKCVQLLSEGRFAIWVGFGARGAANEIRQLAERTGAAVMCSPRGKGIFPENHPQFVGVTGLGGHASVMQYLREQPPVRTLVLGTRLGEPTSFWSEAMVPPRGFVHVDIDPEVPGVAFPHAETFPVQSDVKAFLKALLKQFPKRPGIAVSLPNPEIEVVAKDTASKLVRPAVLMDAIQRIIVEGSDALVLAESGNSFTWSTHMLQFTQPNRYRVSTGVGSMGHTVTGVVGAAIAREGKAVAIVGDGSMLMNNEISTAVKYRVPAVWVVLNDARYNMCHQGMAMLGMTGADALLPETDFVAIARGMGADGIRVESESEIEAALECAIASTGPFVIDVIIDPNCPAPSQGRNKSLLVAQGVKSNCAKQISFPLVDS</sequence>
<dbReference type="EMBL" id="BLAY01000007">
    <property type="protein sequence ID" value="GET36022.1"/>
    <property type="molecule type" value="Genomic_DNA"/>
</dbReference>
<evidence type="ECO:0000256" key="1">
    <source>
        <dbReference type="ARBA" id="ARBA00007812"/>
    </source>
</evidence>
<dbReference type="InterPro" id="IPR012001">
    <property type="entry name" value="Thiamin_PyroP_enz_TPP-bd_dom"/>
</dbReference>
<dbReference type="PANTHER" id="PTHR18968:SF13">
    <property type="entry name" value="ACETOLACTATE SYNTHASE CATALYTIC SUBUNIT, MITOCHONDRIAL"/>
    <property type="match status" value="1"/>
</dbReference>
<dbReference type="InterPro" id="IPR029035">
    <property type="entry name" value="DHS-like_NAD/FAD-binding_dom"/>
</dbReference>
<dbReference type="GO" id="GO:0030976">
    <property type="term" value="F:thiamine pyrophosphate binding"/>
    <property type="evidence" value="ECO:0007669"/>
    <property type="project" value="InterPro"/>
</dbReference>
<dbReference type="GO" id="GO:0003984">
    <property type="term" value="F:acetolactate synthase activity"/>
    <property type="evidence" value="ECO:0007669"/>
    <property type="project" value="TreeGrafter"/>
</dbReference>
<comment type="similarity">
    <text evidence="1 3">Belongs to the TPP enzyme family.</text>
</comment>
<comment type="caution">
    <text evidence="7">The sequence shown here is derived from an EMBL/GenBank/DDBJ whole genome shotgun (WGS) entry which is preliminary data.</text>
</comment>
<dbReference type="GO" id="GO:0009097">
    <property type="term" value="P:isoleucine biosynthetic process"/>
    <property type="evidence" value="ECO:0007669"/>
    <property type="project" value="TreeGrafter"/>
</dbReference>
<keyword evidence="8" id="KW-1185">Reference proteome</keyword>
<organism evidence="7 8">
    <name type="scientific">Microseira wollei NIES-4236</name>
    <dbReference type="NCBI Taxonomy" id="2530354"/>
    <lineage>
        <taxon>Bacteria</taxon>
        <taxon>Bacillati</taxon>
        <taxon>Cyanobacteriota</taxon>
        <taxon>Cyanophyceae</taxon>
        <taxon>Oscillatoriophycideae</taxon>
        <taxon>Aerosakkonematales</taxon>
        <taxon>Aerosakkonemataceae</taxon>
        <taxon>Microseira</taxon>
    </lineage>
</organism>
<dbReference type="InterPro" id="IPR045229">
    <property type="entry name" value="TPP_enz"/>
</dbReference>
<dbReference type="GO" id="GO:0050660">
    <property type="term" value="F:flavin adenine dinucleotide binding"/>
    <property type="evidence" value="ECO:0007669"/>
    <property type="project" value="TreeGrafter"/>
</dbReference>
<feature type="domain" description="Thiamine pyrophosphate enzyme TPP-binding" evidence="5">
    <location>
        <begin position="421"/>
        <end position="564"/>
    </location>
</feature>
<evidence type="ECO:0000259" key="6">
    <source>
        <dbReference type="Pfam" id="PF02776"/>
    </source>
</evidence>
<dbReference type="GO" id="GO:0009099">
    <property type="term" value="P:L-valine biosynthetic process"/>
    <property type="evidence" value="ECO:0007669"/>
    <property type="project" value="TreeGrafter"/>
</dbReference>
<dbReference type="CDD" id="cd00568">
    <property type="entry name" value="TPP_enzymes"/>
    <property type="match status" value="1"/>
</dbReference>
<dbReference type="NCBIfam" id="NF035923">
    <property type="entry name" value="TPP_ScyA"/>
    <property type="match status" value="1"/>
</dbReference>
<dbReference type="Pfam" id="PF00205">
    <property type="entry name" value="TPP_enzyme_M"/>
    <property type="match status" value="1"/>
</dbReference>
<proteinExistence type="inferred from homology"/>
<dbReference type="Gene3D" id="3.40.50.1220">
    <property type="entry name" value="TPP-binding domain"/>
    <property type="match status" value="1"/>
</dbReference>
<evidence type="ECO:0000259" key="5">
    <source>
        <dbReference type="Pfam" id="PF02775"/>
    </source>
</evidence>